<evidence type="ECO:0000313" key="2">
    <source>
        <dbReference type="EMBL" id="GBM21945.1"/>
    </source>
</evidence>
<evidence type="ECO:0000313" key="3">
    <source>
        <dbReference type="Proteomes" id="UP000499080"/>
    </source>
</evidence>
<feature type="compositionally biased region" description="Acidic residues" evidence="1">
    <location>
        <begin position="12"/>
        <end position="30"/>
    </location>
</feature>
<dbReference type="EMBL" id="BGPR01091094">
    <property type="protein sequence ID" value="GBM21945.1"/>
    <property type="molecule type" value="Genomic_DNA"/>
</dbReference>
<comment type="caution">
    <text evidence="2">The sequence shown here is derived from an EMBL/GenBank/DDBJ whole genome shotgun (WGS) entry which is preliminary data.</text>
</comment>
<evidence type="ECO:0000256" key="1">
    <source>
        <dbReference type="SAM" id="MobiDB-lite"/>
    </source>
</evidence>
<accession>A0A4Y2E250</accession>
<feature type="non-terminal residue" evidence="2">
    <location>
        <position position="30"/>
    </location>
</feature>
<protein>
    <submittedName>
        <fullName evidence="2">Uncharacterized protein</fullName>
    </submittedName>
</protein>
<feature type="region of interest" description="Disordered" evidence="1">
    <location>
        <begin position="1"/>
        <end position="30"/>
    </location>
</feature>
<organism evidence="2 3">
    <name type="scientific">Araneus ventricosus</name>
    <name type="common">Orbweaver spider</name>
    <name type="synonym">Epeira ventricosa</name>
    <dbReference type="NCBI Taxonomy" id="182803"/>
    <lineage>
        <taxon>Eukaryota</taxon>
        <taxon>Metazoa</taxon>
        <taxon>Ecdysozoa</taxon>
        <taxon>Arthropoda</taxon>
        <taxon>Chelicerata</taxon>
        <taxon>Arachnida</taxon>
        <taxon>Araneae</taxon>
        <taxon>Araneomorphae</taxon>
        <taxon>Entelegynae</taxon>
        <taxon>Araneoidea</taxon>
        <taxon>Araneidae</taxon>
        <taxon>Araneus</taxon>
    </lineage>
</organism>
<keyword evidence="3" id="KW-1185">Reference proteome</keyword>
<sequence length="30" mass="3449">MLLPGKIAAFSEDSEEEISEEEYDISEEEE</sequence>
<gene>
    <name evidence="2" type="ORF">AVEN_20320_1</name>
</gene>
<name>A0A4Y2E250_ARAVE</name>
<reference evidence="2 3" key="1">
    <citation type="journal article" date="2019" name="Sci. Rep.">
        <title>Orb-weaving spider Araneus ventricosus genome elucidates the spidroin gene catalogue.</title>
        <authorList>
            <person name="Kono N."/>
            <person name="Nakamura H."/>
            <person name="Ohtoshi R."/>
            <person name="Moran D.A.P."/>
            <person name="Shinohara A."/>
            <person name="Yoshida Y."/>
            <person name="Fujiwara M."/>
            <person name="Mori M."/>
            <person name="Tomita M."/>
            <person name="Arakawa K."/>
        </authorList>
    </citation>
    <scope>NUCLEOTIDE SEQUENCE [LARGE SCALE GENOMIC DNA]</scope>
</reference>
<dbReference type="Proteomes" id="UP000499080">
    <property type="component" value="Unassembled WGS sequence"/>
</dbReference>
<dbReference type="AlphaFoldDB" id="A0A4Y2E250"/>
<proteinExistence type="predicted"/>